<gene>
    <name evidence="18" type="primary">KLF4</name>
</gene>
<evidence type="ECO:0000256" key="5">
    <source>
        <dbReference type="ARBA" id="ARBA00022737"/>
    </source>
</evidence>
<evidence type="ECO:0000256" key="10">
    <source>
        <dbReference type="ARBA" id="ARBA00023125"/>
    </source>
</evidence>
<feature type="domain" description="C2H2-type" evidence="16">
    <location>
        <begin position="444"/>
        <end position="473"/>
    </location>
</feature>
<evidence type="ECO:0000256" key="15">
    <source>
        <dbReference type="SAM" id="MobiDB-lite"/>
    </source>
</evidence>
<accession>A0A9F5IVE0</accession>
<keyword evidence="3" id="KW-0597">Phosphoprotein</keyword>
<feature type="domain" description="C2H2-type" evidence="16">
    <location>
        <begin position="474"/>
        <end position="497"/>
    </location>
</feature>
<evidence type="ECO:0000256" key="14">
    <source>
        <dbReference type="PROSITE-ProRule" id="PRU00042"/>
    </source>
</evidence>
<dbReference type="FunFam" id="3.30.160.60:FF:000237">
    <property type="entry name" value="Krueppel-like factor 2"/>
    <property type="match status" value="1"/>
</dbReference>
<dbReference type="GO" id="GO:0000978">
    <property type="term" value="F:RNA polymerase II cis-regulatory region sequence-specific DNA binding"/>
    <property type="evidence" value="ECO:0007669"/>
    <property type="project" value="TreeGrafter"/>
</dbReference>
<dbReference type="InterPro" id="IPR013087">
    <property type="entry name" value="Znf_C2H2_type"/>
</dbReference>
<evidence type="ECO:0000256" key="11">
    <source>
        <dbReference type="ARBA" id="ARBA00023159"/>
    </source>
</evidence>
<dbReference type="GO" id="GO:0005634">
    <property type="term" value="C:nucleus"/>
    <property type="evidence" value="ECO:0007669"/>
    <property type="project" value="UniProtKB-SubCell"/>
</dbReference>
<feature type="compositionally biased region" description="Pro residues" evidence="15">
    <location>
        <begin position="196"/>
        <end position="206"/>
    </location>
</feature>
<keyword evidence="12" id="KW-0804">Transcription</keyword>
<feature type="region of interest" description="Disordered" evidence="15">
    <location>
        <begin position="63"/>
        <end position="84"/>
    </location>
</feature>
<evidence type="ECO:0000256" key="7">
    <source>
        <dbReference type="ARBA" id="ARBA00022833"/>
    </source>
</evidence>
<dbReference type="CDD" id="cd21582">
    <property type="entry name" value="KLF4_N"/>
    <property type="match status" value="1"/>
</dbReference>
<dbReference type="GO" id="GO:0045893">
    <property type="term" value="P:positive regulation of DNA-templated transcription"/>
    <property type="evidence" value="ECO:0007669"/>
    <property type="project" value="UniProtKB-ARBA"/>
</dbReference>
<sequence length="497" mass="54571">MRQPPPGEFDMALSGTLLPSISTFATAGTAGREKALRQAGGHNKWREELSHLKRFPPVLAGRPFDLSSELENTTNSSSGTMSRRETEELNELLDFDFILSNSLMPQEQPTAAAAVVSAPGSSPSVTSSTCPPVTTCDFSYQLQRGDHPGGIMYTREHAPAAPFNLADISDVSPSGGFVAELMRPDLDPVYMQQQPQQPPPPPPPPLSSLHGKFVLKATVNMGECNNHINISNKNNAAAAASPCTDGPVPPSVYNHVSRMCPKIKQEAVPSCTIGQSHGNTPRAQPHDFSLSRSLPSRTNPPLTPEEMMTPRDCHPSPQGLSHPTLPLPAGYHPGPAYPPFLPEQLPPSALQYQGQSCYLNVFGEPLSMPRSVQGMMLTPPSSPLELMPSGSCLSEETKPKRGRRSWPRKRTATHTCEYAGCGKTYTKSSHLKAHLRTHTGEKPYHCDWEGCGWKFARSDELTRHYRKHTGHRPFQCQRCDRAFSRSDHLALHMKRHF</sequence>
<dbReference type="CTD" id="9314"/>
<feature type="region of interest" description="Disordered" evidence="15">
    <location>
        <begin position="272"/>
        <end position="323"/>
    </location>
</feature>
<dbReference type="RefSeq" id="XP_025019756.1">
    <property type="nucleotide sequence ID" value="XM_025163988.1"/>
</dbReference>
<evidence type="ECO:0000256" key="8">
    <source>
        <dbReference type="ARBA" id="ARBA00022843"/>
    </source>
</evidence>
<evidence type="ECO:0000313" key="17">
    <source>
        <dbReference type="Proteomes" id="UP000695026"/>
    </source>
</evidence>
<dbReference type="InterPro" id="IPR036236">
    <property type="entry name" value="Znf_C2H2_sf"/>
</dbReference>
<keyword evidence="4" id="KW-0479">Metal-binding</keyword>
<evidence type="ECO:0000256" key="2">
    <source>
        <dbReference type="ARBA" id="ARBA00006991"/>
    </source>
</evidence>
<evidence type="ECO:0000313" key="18">
    <source>
        <dbReference type="RefSeq" id="XP_025019756.1"/>
    </source>
</evidence>
<dbReference type="Gene3D" id="3.30.160.60">
    <property type="entry name" value="Classic Zinc Finger"/>
    <property type="match status" value="3"/>
</dbReference>
<keyword evidence="17" id="KW-1185">Reference proteome</keyword>
<dbReference type="GeneID" id="103060855"/>
<keyword evidence="5" id="KW-0677">Repeat</keyword>
<evidence type="ECO:0000256" key="13">
    <source>
        <dbReference type="ARBA" id="ARBA00023242"/>
    </source>
</evidence>
<feature type="region of interest" description="Disordered" evidence="15">
    <location>
        <begin position="190"/>
        <end position="210"/>
    </location>
</feature>
<evidence type="ECO:0000256" key="12">
    <source>
        <dbReference type="ARBA" id="ARBA00023163"/>
    </source>
</evidence>
<dbReference type="GO" id="GO:0000981">
    <property type="term" value="F:DNA-binding transcription factor activity, RNA polymerase II-specific"/>
    <property type="evidence" value="ECO:0007669"/>
    <property type="project" value="TreeGrafter"/>
</dbReference>
<dbReference type="SUPFAM" id="SSF57667">
    <property type="entry name" value="beta-beta-alpha zinc fingers"/>
    <property type="match status" value="2"/>
</dbReference>
<evidence type="ECO:0000259" key="16">
    <source>
        <dbReference type="PROSITE" id="PS50157"/>
    </source>
</evidence>
<name>A0A9F5IVE0_PYTBI</name>
<dbReference type="PANTHER" id="PTHR23235:SF117">
    <property type="entry name" value="KRUEPPEL-LIKE FACTOR 4"/>
    <property type="match status" value="1"/>
</dbReference>
<dbReference type="FunFam" id="3.30.160.60:FF:000624">
    <property type="entry name" value="zinc finger protein 697"/>
    <property type="match status" value="1"/>
</dbReference>
<evidence type="ECO:0000256" key="4">
    <source>
        <dbReference type="ARBA" id="ARBA00022723"/>
    </source>
</evidence>
<evidence type="ECO:0000256" key="6">
    <source>
        <dbReference type="ARBA" id="ARBA00022771"/>
    </source>
</evidence>
<keyword evidence="11" id="KW-0010">Activator</keyword>
<organism evidence="17 18">
    <name type="scientific">Python bivittatus</name>
    <name type="common">Burmese python</name>
    <name type="synonym">Python molurus bivittatus</name>
    <dbReference type="NCBI Taxonomy" id="176946"/>
    <lineage>
        <taxon>Eukaryota</taxon>
        <taxon>Metazoa</taxon>
        <taxon>Chordata</taxon>
        <taxon>Craniata</taxon>
        <taxon>Vertebrata</taxon>
        <taxon>Euteleostomi</taxon>
        <taxon>Lepidosauria</taxon>
        <taxon>Squamata</taxon>
        <taxon>Bifurcata</taxon>
        <taxon>Unidentata</taxon>
        <taxon>Episquamata</taxon>
        <taxon>Toxicofera</taxon>
        <taxon>Serpentes</taxon>
        <taxon>Henophidia</taxon>
        <taxon>Pythonidae</taxon>
        <taxon>Python</taxon>
    </lineage>
</organism>
<feature type="compositionally biased region" description="Polar residues" evidence="15">
    <location>
        <begin position="272"/>
        <end position="282"/>
    </location>
</feature>
<evidence type="ECO:0000256" key="9">
    <source>
        <dbReference type="ARBA" id="ARBA00023015"/>
    </source>
</evidence>
<dbReference type="OrthoDB" id="4748970at2759"/>
<comment type="similarity">
    <text evidence="2">Belongs to the krueppel C2H2-type zinc-finger protein family.</text>
</comment>
<dbReference type="PROSITE" id="PS00028">
    <property type="entry name" value="ZINC_FINGER_C2H2_1"/>
    <property type="match status" value="3"/>
</dbReference>
<feature type="region of interest" description="Disordered" evidence="15">
    <location>
        <begin position="381"/>
        <end position="408"/>
    </location>
</feature>
<keyword evidence="7" id="KW-0862">Zinc</keyword>
<proteinExistence type="inferred from homology"/>
<keyword evidence="6 14" id="KW-0863">Zinc-finger</keyword>
<dbReference type="GO" id="GO:0008270">
    <property type="term" value="F:zinc ion binding"/>
    <property type="evidence" value="ECO:0007669"/>
    <property type="project" value="UniProtKB-KW"/>
</dbReference>
<keyword evidence="9" id="KW-0805">Transcription regulation</keyword>
<evidence type="ECO:0000256" key="1">
    <source>
        <dbReference type="ARBA" id="ARBA00004123"/>
    </source>
</evidence>
<dbReference type="FunFam" id="3.30.160.60:FF:000018">
    <property type="entry name" value="Krueppel-like factor 15"/>
    <property type="match status" value="1"/>
</dbReference>
<dbReference type="SMART" id="SM00355">
    <property type="entry name" value="ZnF_C2H2"/>
    <property type="match status" value="3"/>
</dbReference>
<protein>
    <submittedName>
        <fullName evidence="18">Krueppel-like factor 4 isoform X1</fullName>
    </submittedName>
</protein>
<dbReference type="OMA" id="LSTRDCH"/>
<feature type="compositionally biased region" description="Low complexity" evidence="15">
    <location>
        <begin position="66"/>
        <end position="78"/>
    </location>
</feature>
<keyword evidence="8" id="KW-0832">Ubl conjugation</keyword>
<dbReference type="PROSITE" id="PS50157">
    <property type="entry name" value="ZINC_FINGER_C2H2_2"/>
    <property type="match status" value="3"/>
</dbReference>
<feature type="domain" description="C2H2-type" evidence="16">
    <location>
        <begin position="414"/>
        <end position="443"/>
    </location>
</feature>
<dbReference type="Proteomes" id="UP000695026">
    <property type="component" value="Unplaced"/>
</dbReference>
<keyword evidence="13" id="KW-0539">Nucleus</keyword>
<feature type="compositionally biased region" description="Polar residues" evidence="15">
    <location>
        <begin position="290"/>
        <end position="300"/>
    </location>
</feature>
<dbReference type="PANTHER" id="PTHR23235">
    <property type="entry name" value="KRUEPPEL-LIKE TRANSCRIPTION FACTOR"/>
    <property type="match status" value="1"/>
</dbReference>
<comment type="subcellular location">
    <subcellularLocation>
        <location evidence="1">Nucleus</location>
    </subcellularLocation>
</comment>
<keyword evidence="10" id="KW-0238">DNA-binding</keyword>
<dbReference type="AlphaFoldDB" id="A0A9F5IVE0"/>
<evidence type="ECO:0000256" key="3">
    <source>
        <dbReference type="ARBA" id="ARBA00022553"/>
    </source>
</evidence>
<dbReference type="Pfam" id="PF00096">
    <property type="entry name" value="zf-C2H2"/>
    <property type="match status" value="3"/>
</dbReference>
<reference evidence="18" key="1">
    <citation type="submission" date="2025-08" db="UniProtKB">
        <authorList>
            <consortium name="RefSeq"/>
        </authorList>
    </citation>
    <scope>IDENTIFICATION</scope>
    <source>
        <tissue evidence="18">Liver</tissue>
    </source>
</reference>